<dbReference type="OrthoDB" id="2148490at2759"/>
<dbReference type="GO" id="GO:0009535">
    <property type="term" value="C:chloroplast thylakoid membrane"/>
    <property type="evidence" value="ECO:0007669"/>
    <property type="project" value="TreeGrafter"/>
</dbReference>
<dbReference type="PANTHER" id="PTHR12428:SF14">
    <property type="entry name" value="ALBINO3-LIKE PROTEIN 1, CHLOROPLASTIC"/>
    <property type="match status" value="1"/>
</dbReference>
<dbReference type="Pfam" id="PF02096">
    <property type="entry name" value="60KD_IMP"/>
    <property type="match status" value="1"/>
</dbReference>
<keyword evidence="4 8" id="KW-1133">Transmembrane helix</keyword>
<comment type="subcellular location">
    <subcellularLocation>
        <location evidence="1 6">Membrane</location>
        <topology evidence="1 6">Multi-pass membrane protein</topology>
    </subcellularLocation>
</comment>
<dbReference type="InterPro" id="IPR001708">
    <property type="entry name" value="YidC/ALB3/OXA1/COX18"/>
</dbReference>
<evidence type="ECO:0000256" key="2">
    <source>
        <dbReference type="ARBA" id="ARBA00010583"/>
    </source>
</evidence>
<feature type="transmembrane region" description="Helical" evidence="8">
    <location>
        <begin position="250"/>
        <end position="268"/>
    </location>
</feature>
<reference evidence="10 11" key="1">
    <citation type="submission" date="2017-08" db="EMBL/GenBank/DDBJ databases">
        <title>Acidophilic green algal genome provides insights into adaptation to an acidic environment.</title>
        <authorList>
            <person name="Hirooka S."/>
            <person name="Hirose Y."/>
            <person name="Kanesaki Y."/>
            <person name="Higuchi S."/>
            <person name="Fujiwara T."/>
            <person name="Onuma R."/>
            <person name="Era A."/>
            <person name="Ohbayashi R."/>
            <person name="Uzuka A."/>
            <person name="Nozaki H."/>
            <person name="Yoshikawa H."/>
            <person name="Miyagishima S.Y."/>
        </authorList>
    </citation>
    <scope>NUCLEOTIDE SEQUENCE [LARGE SCALE GENOMIC DNA]</scope>
    <source>
        <strain evidence="10 11">NIES-2499</strain>
    </source>
</reference>
<evidence type="ECO:0000256" key="8">
    <source>
        <dbReference type="SAM" id="Phobius"/>
    </source>
</evidence>
<dbReference type="NCBIfam" id="TIGR03592">
    <property type="entry name" value="yidC_oxa1_cterm"/>
    <property type="match status" value="1"/>
</dbReference>
<feature type="domain" description="Membrane insertase YidC/Oxa/ALB C-terminal" evidence="9">
    <location>
        <begin position="108"/>
        <end position="324"/>
    </location>
</feature>
<evidence type="ECO:0000313" key="10">
    <source>
        <dbReference type="EMBL" id="GAX77615.1"/>
    </source>
</evidence>
<accession>A0A250X3H2</accession>
<keyword evidence="3 6" id="KW-0812">Transmembrane</keyword>
<dbReference type="STRING" id="1157962.A0A250X3H2"/>
<gene>
    <name evidence="10" type="ORF">CEUSTIGMA_g5059.t1</name>
</gene>
<feature type="compositionally biased region" description="Low complexity" evidence="7">
    <location>
        <begin position="378"/>
        <end position="401"/>
    </location>
</feature>
<dbReference type="GO" id="GO:0072598">
    <property type="term" value="P:protein localization to chloroplast"/>
    <property type="evidence" value="ECO:0007669"/>
    <property type="project" value="TreeGrafter"/>
</dbReference>
<dbReference type="InterPro" id="IPR028055">
    <property type="entry name" value="YidC/Oxa/ALB_C"/>
</dbReference>
<dbReference type="AlphaFoldDB" id="A0A250X3H2"/>
<feature type="transmembrane region" description="Helical" evidence="8">
    <location>
        <begin position="288"/>
        <end position="309"/>
    </location>
</feature>
<protein>
    <recommendedName>
        <fullName evidence="9">Membrane insertase YidC/Oxa/ALB C-terminal domain-containing protein</fullName>
    </recommendedName>
</protein>
<evidence type="ECO:0000256" key="3">
    <source>
        <dbReference type="ARBA" id="ARBA00022692"/>
    </source>
</evidence>
<keyword evidence="11" id="KW-1185">Reference proteome</keyword>
<proteinExistence type="inferred from homology"/>
<sequence>MRTQTFRSRNFLSERTTVAIASAASGAEQLGNVIHNAARPYPDNGHQAFSNVFTLAMSPASSALVNETDPSDVAQRAGGWVAPIAEGLETVLKTLQNGLDTANVPYSYGFSIIILTMIVKIATYPLTKQQVESALAVQSLKPRIDLIKQRYGDDKDRISSETSVLYEQAGVNPLAGCLPSLATIPVFIGLYSSLTNAASDGLFDTQGFFWIPSLAGPTSVAARQAGSGISWLYPLVDGAPPMGWEAASPYLILPVLLVLTQYLSNAIVNPPINPEDPNANTTRALSAFFPLLIGFFSLNVPSGLTLYYFSNTVLTMLVQIYLKKLGGANVVVNDLGPVTKPGSGRRTGQPVVGFTPWVPTTVALTPVMEPEPDELTMDASSSSENNPSSSSPSALDPVSVSRRVKRKRMDLILSQQRGSSARVLSASATASNGSSSSNHDNSAASVMS</sequence>
<evidence type="ECO:0000256" key="1">
    <source>
        <dbReference type="ARBA" id="ARBA00004141"/>
    </source>
</evidence>
<name>A0A250X3H2_9CHLO</name>
<dbReference type="PANTHER" id="PTHR12428">
    <property type="entry name" value="OXA1"/>
    <property type="match status" value="1"/>
</dbReference>
<dbReference type="GO" id="GO:0010027">
    <property type="term" value="P:thylakoid membrane organization"/>
    <property type="evidence" value="ECO:0007669"/>
    <property type="project" value="TreeGrafter"/>
</dbReference>
<dbReference type="InterPro" id="IPR047196">
    <property type="entry name" value="YidC_ALB_C"/>
</dbReference>
<dbReference type="CDD" id="cd20070">
    <property type="entry name" value="5TM_YidC_Alb3"/>
    <property type="match status" value="1"/>
</dbReference>
<evidence type="ECO:0000313" key="11">
    <source>
        <dbReference type="Proteomes" id="UP000232323"/>
    </source>
</evidence>
<evidence type="ECO:0000256" key="7">
    <source>
        <dbReference type="SAM" id="MobiDB-lite"/>
    </source>
</evidence>
<evidence type="ECO:0000256" key="6">
    <source>
        <dbReference type="RuleBase" id="RU003945"/>
    </source>
</evidence>
<keyword evidence="5 8" id="KW-0472">Membrane</keyword>
<comment type="similarity">
    <text evidence="2">Belongs to the OXA1/ALB3/YidC (TC 2.A.9.2) family.</text>
</comment>
<dbReference type="Proteomes" id="UP000232323">
    <property type="component" value="Unassembled WGS sequence"/>
</dbReference>
<feature type="region of interest" description="Disordered" evidence="7">
    <location>
        <begin position="372"/>
        <end position="448"/>
    </location>
</feature>
<evidence type="ECO:0000256" key="5">
    <source>
        <dbReference type="ARBA" id="ARBA00023136"/>
    </source>
</evidence>
<feature type="compositionally biased region" description="Low complexity" evidence="7">
    <location>
        <begin position="425"/>
        <end position="448"/>
    </location>
</feature>
<dbReference type="GO" id="GO:0051205">
    <property type="term" value="P:protein insertion into membrane"/>
    <property type="evidence" value="ECO:0007669"/>
    <property type="project" value="TreeGrafter"/>
</dbReference>
<organism evidence="10 11">
    <name type="scientific">Chlamydomonas eustigma</name>
    <dbReference type="NCBI Taxonomy" id="1157962"/>
    <lineage>
        <taxon>Eukaryota</taxon>
        <taxon>Viridiplantae</taxon>
        <taxon>Chlorophyta</taxon>
        <taxon>core chlorophytes</taxon>
        <taxon>Chlorophyceae</taxon>
        <taxon>CS clade</taxon>
        <taxon>Chlamydomonadales</taxon>
        <taxon>Chlamydomonadaceae</taxon>
        <taxon>Chlamydomonas</taxon>
    </lineage>
</organism>
<dbReference type="GO" id="GO:0032977">
    <property type="term" value="F:membrane insertase activity"/>
    <property type="evidence" value="ECO:0007669"/>
    <property type="project" value="InterPro"/>
</dbReference>
<comment type="caution">
    <text evidence="10">The sequence shown here is derived from an EMBL/GenBank/DDBJ whole genome shotgun (WGS) entry which is preliminary data.</text>
</comment>
<evidence type="ECO:0000259" key="9">
    <source>
        <dbReference type="Pfam" id="PF02096"/>
    </source>
</evidence>
<comment type="similarity">
    <text evidence="6">Belongs to the OXA1/ALB3/YidC family.</text>
</comment>
<dbReference type="EMBL" id="BEGY01000026">
    <property type="protein sequence ID" value="GAX77615.1"/>
    <property type="molecule type" value="Genomic_DNA"/>
</dbReference>
<evidence type="ECO:0000256" key="4">
    <source>
        <dbReference type="ARBA" id="ARBA00022989"/>
    </source>
</evidence>